<dbReference type="HOGENOM" id="CLU_849518_0_0_4"/>
<gene>
    <name evidence="1" type="ORF">HMPREF9439_02581</name>
</gene>
<name>F3QNP4_9BURK</name>
<keyword evidence="2" id="KW-1185">Reference proteome</keyword>
<comment type="caution">
    <text evidence="1">The sequence shown here is derived from an EMBL/GenBank/DDBJ whole genome shotgun (WGS) entry which is preliminary data.</text>
</comment>
<dbReference type="EMBL" id="AFBP01000095">
    <property type="protein sequence ID" value="EGG50817.1"/>
    <property type="molecule type" value="Genomic_DNA"/>
</dbReference>
<reference evidence="1 2" key="1">
    <citation type="submission" date="2011-02" db="EMBL/GenBank/DDBJ databases">
        <authorList>
            <person name="Weinstock G."/>
            <person name="Sodergren E."/>
            <person name="Clifton S."/>
            <person name="Fulton L."/>
            <person name="Fulton B."/>
            <person name="Courtney L."/>
            <person name="Fronick C."/>
            <person name="Harrison M."/>
            <person name="Strong C."/>
            <person name="Farmer C."/>
            <person name="Delahaunty K."/>
            <person name="Markovic C."/>
            <person name="Hall O."/>
            <person name="Minx P."/>
            <person name="Tomlinson C."/>
            <person name="Mitreva M."/>
            <person name="Hou S."/>
            <person name="Chen J."/>
            <person name="Wollam A."/>
            <person name="Pepin K.H."/>
            <person name="Johnson M."/>
            <person name="Bhonagiri V."/>
            <person name="Zhang X."/>
            <person name="Suruliraj S."/>
            <person name="Warren W."/>
            <person name="Chinwalla A."/>
            <person name="Mardis E.R."/>
            <person name="Wilson R.K."/>
        </authorList>
    </citation>
    <scope>NUCLEOTIDE SEQUENCE [LARGE SCALE GENOMIC DNA]</scope>
    <source>
        <strain evidence="1 2">YIT 11859</strain>
    </source>
</reference>
<accession>F3QNP4</accession>
<sequence length="327" mass="36030">MRNAESHDAAVVEFGSGSEDLKVNVAHQIGEICEFELDAKVGLVGTVVVHCIRPQHDRERIGQVDIDGFFEDGADQLFHQGADFNFVQEAGFNIHLSEFRLTVSTKVFVTEAFNDLVVAVKACAHQHLFEELRRLRQSIEVAVVNTRGNQIVAGAFRSALGEHRSFDVDEAVLVKETAESHCSFVAELHIALHRQTTKVEHTISQTCGFGEIFVIKQEGGRCGRIQDLEFLSQHFNAAGDEVFVASAFRTSTNQAFNLHNEFVTDFIGSFEDVGTIRVADDLDQAFTIAQIDENNTAVVAAAMGPAVEGDSLTEEFLVNQTCIFSTH</sequence>
<evidence type="ECO:0000313" key="2">
    <source>
        <dbReference type="Proteomes" id="UP000005156"/>
    </source>
</evidence>
<protein>
    <submittedName>
        <fullName evidence="1">Conserved domain protein</fullName>
    </submittedName>
</protein>
<evidence type="ECO:0000313" key="1">
    <source>
        <dbReference type="EMBL" id="EGG50817.1"/>
    </source>
</evidence>
<organism evidence="1 2">
    <name type="scientific">Parasutterella excrementihominis YIT 11859</name>
    <dbReference type="NCBI Taxonomy" id="762966"/>
    <lineage>
        <taxon>Bacteria</taxon>
        <taxon>Pseudomonadati</taxon>
        <taxon>Pseudomonadota</taxon>
        <taxon>Betaproteobacteria</taxon>
        <taxon>Burkholderiales</taxon>
        <taxon>Sutterellaceae</taxon>
        <taxon>Parasutterella</taxon>
    </lineage>
</organism>
<dbReference type="AlphaFoldDB" id="F3QNP4"/>
<dbReference type="eggNOG" id="ENOG5031SGV">
    <property type="taxonomic scope" value="Bacteria"/>
</dbReference>
<dbReference type="Proteomes" id="UP000005156">
    <property type="component" value="Unassembled WGS sequence"/>
</dbReference>
<proteinExistence type="predicted"/>